<evidence type="ECO:0000313" key="2">
    <source>
        <dbReference type="Proteomes" id="UP000271031"/>
    </source>
</evidence>
<dbReference type="Proteomes" id="UP000271031">
    <property type="component" value="Unassembled WGS sequence"/>
</dbReference>
<proteinExistence type="predicted"/>
<dbReference type="RefSeq" id="WP_122918115.1">
    <property type="nucleotide sequence ID" value="NZ_RHHQ01000008.1"/>
</dbReference>
<reference evidence="1 2" key="1">
    <citation type="submission" date="2018-10" db="EMBL/GenBank/DDBJ databases">
        <title>Phylogenomics of Brevibacillus.</title>
        <authorList>
            <person name="Dunlap C."/>
        </authorList>
    </citation>
    <scope>NUCLEOTIDE SEQUENCE [LARGE SCALE GENOMIC DNA]</scope>
    <source>
        <strain evidence="1 2">JCM 15716</strain>
    </source>
</reference>
<evidence type="ECO:0000313" key="1">
    <source>
        <dbReference type="EMBL" id="RNB89861.1"/>
    </source>
</evidence>
<comment type="caution">
    <text evidence="1">The sequence shown here is derived from an EMBL/GenBank/DDBJ whole genome shotgun (WGS) entry which is preliminary data.</text>
</comment>
<dbReference type="OrthoDB" id="9850090at2"/>
<keyword evidence="2" id="KW-1185">Reference proteome</keyword>
<sequence length="155" mass="17764">MKSLKVTDLATLREETRIAEKEAKRQELLQKRLNGAAVEKELRKQLKTGEELYQFYAELATIPARQAAILDAIETQLDLVTELTLILAEHVKPQLTEAQLVAVQAMKEQLIPLRVISLDDAGTAKQFHNLVLRKRETRQMQAEYEQIKAEQKETK</sequence>
<dbReference type="AlphaFoldDB" id="A0A3M8DQY3"/>
<accession>A0A3M8DQY3</accession>
<name>A0A3M8DQY3_9BACL</name>
<dbReference type="EMBL" id="RHHQ01000008">
    <property type="protein sequence ID" value="RNB89861.1"/>
    <property type="molecule type" value="Genomic_DNA"/>
</dbReference>
<gene>
    <name evidence="1" type="ORF">EDM56_11935</name>
</gene>
<protein>
    <submittedName>
        <fullName evidence="1">Uncharacterized protein</fullName>
    </submittedName>
</protein>
<organism evidence="1 2">
    <name type="scientific">Brevibacillus fluminis</name>
    <dbReference type="NCBI Taxonomy" id="511487"/>
    <lineage>
        <taxon>Bacteria</taxon>
        <taxon>Bacillati</taxon>
        <taxon>Bacillota</taxon>
        <taxon>Bacilli</taxon>
        <taxon>Bacillales</taxon>
        <taxon>Paenibacillaceae</taxon>
        <taxon>Brevibacillus</taxon>
    </lineage>
</organism>